<dbReference type="CDD" id="cd09110">
    <property type="entry name" value="PLDc_CLS_1"/>
    <property type="match status" value="1"/>
</dbReference>
<protein>
    <recommendedName>
        <fullName evidence="12">Cardiolipin synthase</fullName>
        <ecNumber evidence="12">2.7.8.-</ecNumber>
    </recommendedName>
</protein>
<evidence type="ECO:0000256" key="2">
    <source>
        <dbReference type="ARBA" id="ARBA00022475"/>
    </source>
</evidence>
<evidence type="ECO:0000256" key="1">
    <source>
        <dbReference type="ARBA" id="ARBA00004651"/>
    </source>
</evidence>
<dbReference type="SMART" id="SM00155">
    <property type="entry name" value="PLDc"/>
    <property type="match status" value="2"/>
</dbReference>
<evidence type="ECO:0000313" key="16">
    <source>
        <dbReference type="Proteomes" id="UP000315648"/>
    </source>
</evidence>
<dbReference type="GO" id="GO:0008808">
    <property type="term" value="F:cardiolipin synthase activity"/>
    <property type="evidence" value="ECO:0007669"/>
    <property type="project" value="UniProtKB-UniRule"/>
</dbReference>
<evidence type="ECO:0000256" key="13">
    <source>
        <dbReference type="SAM" id="Phobius"/>
    </source>
</evidence>
<dbReference type="CDD" id="cd09112">
    <property type="entry name" value="PLDc_CLS_2"/>
    <property type="match status" value="1"/>
</dbReference>
<dbReference type="GO" id="GO:0005886">
    <property type="term" value="C:plasma membrane"/>
    <property type="evidence" value="ECO:0007669"/>
    <property type="project" value="UniProtKB-SubCell"/>
</dbReference>
<dbReference type="RefSeq" id="WP_144353826.1">
    <property type="nucleotide sequence ID" value="NZ_CBCRVV010000008.1"/>
</dbReference>
<gene>
    <name evidence="15" type="primary">cls</name>
    <name evidence="15" type="ORF">FPL22_15150</name>
</gene>
<keyword evidence="4" id="KW-0808">Transferase</keyword>
<dbReference type="GO" id="GO:0032049">
    <property type="term" value="P:cardiolipin biosynthetic process"/>
    <property type="evidence" value="ECO:0007669"/>
    <property type="project" value="UniProtKB-UniRule"/>
</dbReference>
<evidence type="ECO:0000313" key="15">
    <source>
        <dbReference type="EMBL" id="TSJ77424.1"/>
    </source>
</evidence>
<evidence type="ECO:0000256" key="11">
    <source>
        <dbReference type="ARBA" id="ARBA00023264"/>
    </source>
</evidence>
<dbReference type="Proteomes" id="UP000315648">
    <property type="component" value="Unassembled WGS sequence"/>
</dbReference>
<evidence type="ECO:0000256" key="12">
    <source>
        <dbReference type="NCBIfam" id="TIGR04265"/>
    </source>
</evidence>
<evidence type="ECO:0000256" key="6">
    <source>
        <dbReference type="ARBA" id="ARBA00022737"/>
    </source>
</evidence>
<feature type="domain" description="PLD phosphodiesterase" evidence="14">
    <location>
        <begin position="204"/>
        <end position="231"/>
    </location>
</feature>
<dbReference type="EC" id="2.7.8.-" evidence="12"/>
<keyword evidence="16" id="KW-1185">Reference proteome</keyword>
<keyword evidence="8" id="KW-0443">Lipid metabolism</keyword>
<evidence type="ECO:0000256" key="10">
    <source>
        <dbReference type="ARBA" id="ARBA00023209"/>
    </source>
</evidence>
<dbReference type="InterPro" id="IPR022924">
    <property type="entry name" value="Cardiolipin_synthase"/>
</dbReference>
<comment type="subcellular location">
    <subcellularLocation>
        <location evidence="1">Cell membrane</location>
        <topology evidence="1">Multi-pass membrane protein</topology>
    </subcellularLocation>
</comment>
<feature type="transmembrane region" description="Helical" evidence="13">
    <location>
        <begin position="32"/>
        <end position="50"/>
    </location>
</feature>
<accession>A0A556QLB2</accession>
<dbReference type="InterPro" id="IPR025202">
    <property type="entry name" value="PLD-like_dom"/>
</dbReference>
<evidence type="ECO:0000256" key="3">
    <source>
        <dbReference type="ARBA" id="ARBA00022516"/>
    </source>
</evidence>
<comment type="caution">
    <text evidence="15">The sequence shown here is derived from an EMBL/GenBank/DDBJ whole genome shotgun (WGS) entry which is preliminary data.</text>
</comment>
<dbReference type="Pfam" id="PF13396">
    <property type="entry name" value="PLDc_N"/>
    <property type="match status" value="1"/>
</dbReference>
<keyword evidence="5 13" id="KW-0812">Transmembrane</keyword>
<keyword evidence="2" id="KW-1003">Cell membrane</keyword>
<evidence type="ECO:0000256" key="8">
    <source>
        <dbReference type="ARBA" id="ARBA00023098"/>
    </source>
</evidence>
<dbReference type="EMBL" id="VMBG01000002">
    <property type="protein sequence ID" value="TSJ77424.1"/>
    <property type="molecule type" value="Genomic_DNA"/>
</dbReference>
<evidence type="ECO:0000256" key="9">
    <source>
        <dbReference type="ARBA" id="ARBA00023136"/>
    </source>
</evidence>
<dbReference type="OrthoDB" id="9762009at2"/>
<keyword evidence="10" id="KW-0594">Phospholipid biosynthesis</keyword>
<keyword evidence="9 13" id="KW-0472">Membrane</keyword>
<dbReference type="Pfam" id="PF13091">
    <property type="entry name" value="PLDc_2"/>
    <property type="match status" value="2"/>
</dbReference>
<dbReference type="InterPro" id="IPR027379">
    <property type="entry name" value="CLS_N"/>
</dbReference>
<keyword evidence="3" id="KW-0444">Lipid biosynthesis</keyword>
<dbReference type="InterPro" id="IPR001736">
    <property type="entry name" value="PLipase_D/transphosphatidylase"/>
</dbReference>
<dbReference type="SUPFAM" id="SSF56024">
    <property type="entry name" value="Phospholipase D/nuclease"/>
    <property type="match status" value="2"/>
</dbReference>
<keyword evidence="6" id="KW-0677">Repeat</keyword>
<dbReference type="Gene3D" id="3.30.870.10">
    <property type="entry name" value="Endonuclease Chain A"/>
    <property type="match status" value="2"/>
</dbReference>
<dbReference type="PANTHER" id="PTHR21248">
    <property type="entry name" value="CARDIOLIPIN SYNTHASE"/>
    <property type="match status" value="1"/>
</dbReference>
<evidence type="ECO:0000256" key="5">
    <source>
        <dbReference type="ARBA" id="ARBA00022692"/>
    </source>
</evidence>
<evidence type="ECO:0000256" key="4">
    <source>
        <dbReference type="ARBA" id="ARBA00022679"/>
    </source>
</evidence>
<keyword evidence="11" id="KW-1208">Phospholipid metabolism</keyword>
<proteinExistence type="predicted"/>
<dbReference type="PANTHER" id="PTHR21248:SF22">
    <property type="entry name" value="PHOSPHOLIPASE D"/>
    <property type="match status" value="1"/>
</dbReference>
<dbReference type="AlphaFoldDB" id="A0A556QLB2"/>
<dbReference type="PROSITE" id="PS50035">
    <property type="entry name" value="PLD"/>
    <property type="match status" value="2"/>
</dbReference>
<sequence length="467" mass="52921">MSIALSVLYFLSLLTIPHLLFRKKHPSATLAWLWGILLFPFLGALLYLAIGTDRLKRKRLHRRASFTSSRPHRKNTDWANPSLSPGDAALVSQIARLNQIPVTQVDDTRLLPDADKFYDALLIRIAEARHHIHIQFYIWRKDATGDIFIKALVAAAQRGVKVRVLLDEVGCFFVPASYFKPIVDSGGEFSWFLTISPRRQRYLLNLRNHRKLQVIDGAIAFVGGMNIGREYQGLDPSVGGWRDMQIELTGPAACVLQESFADDWYFATKRHIEDECYYPKSFQAGPFTTLVVAGGPDSIHSPVQKSLLAMLNHTQKRIWLTSGYFVPNSVTLTAMQLCAARGVDVRLLISGKSDHPILLHIGRSYYEELLESGVRLFEYNAAIHHCKAGVIDDDWLLVGSANLDNRSMHLNFELNVLIHMPERTAELAAILKKDYDSAVEIKLDKFRNRPLRQKWIEAIVRPFGPVL</sequence>
<keyword evidence="7 13" id="KW-1133">Transmembrane helix</keyword>
<feature type="domain" description="PLD phosphodiesterase" evidence="14">
    <location>
        <begin position="380"/>
        <end position="407"/>
    </location>
</feature>
<evidence type="ECO:0000256" key="7">
    <source>
        <dbReference type="ARBA" id="ARBA00022989"/>
    </source>
</evidence>
<reference evidence="15 16" key="1">
    <citation type="submission" date="2019-07" db="EMBL/GenBank/DDBJ databases">
        <title>Description of 53C-WASEF.</title>
        <authorList>
            <person name="Pitt A."/>
            <person name="Hahn M.W."/>
        </authorList>
    </citation>
    <scope>NUCLEOTIDE SEQUENCE [LARGE SCALE GENOMIC DNA]</scope>
    <source>
        <strain evidence="15 16">53C-WASEF</strain>
    </source>
</reference>
<organism evidence="15 16">
    <name type="scientific">Rariglobus hedericola</name>
    <dbReference type="NCBI Taxonomy" id="2597822"/>
    <lineage>
        <taxon>Bacteria</taxon>
        <taxon>Pseudomonadati</taxon>
        <taxon>Verrucomicrobiota</taxon>
        <taxon>Opitutia</taxon>
        <taxon>Opitutales</taxon>
        <taxon>Opitutaceae</taxon>
        <taxon>Rariglobus</taxon>
    </lineage>
</organism>
<dbReference type="NCBIfam" id="TIGR04265">
    <property type="entry name" value="bac_cardiolipin"/>
    <property type="match status" value="1"/>
</dbReference>
<evidence type="ECO:0000259" key="14">
    <source>
        <dbReference type="PROSITE" id="PS50035"/>
    </source>
</evidence>
<name>A0A556QLB2_9BACT</name>